<gene>
    <name evidence="2" type="ORF">FC24_GL000890</name>
</gene>
<reference evidence="2 3" key="1">
    <citation type="journal article" date="2015" name="Genome Announc.">
        <title>Expanding the biotechnology potential of lactobacilli through comparative genomics of 213 strains and associated genera.</title>
        <authorList>
            <person name="Sun Z."/>
            <person name="Harris H.M."/>
            <person name="McCann A."/>
            <person name="Guo C."/>
            <person name="Argimon S."/>
            <person name="Zhang W."/>
            <person name="Yang X."/>
            <person name="Jeffery I.B."/>
            <person name="Cooney J.C."/>
            <person name="Kagawa T.F."/>
            <person name="Liu W."/>
            <person name="Song Y."/>
            <person name="Salvetti E."/>
            <person name="Wrobel A."/>
            <person name="Rasinkangas P."/>
            <person name="Parkhill J."/>
            <person name="Rea M.C."/>
            <person name="O'Sullivan O."/>
            <person name="Ritari J."/>
            <person name="Douillard F.P."/>
            <person name="Paul Ross R."/>
            <person name="Yang R."/>
            <person name="Briner A.E."/>
            <person name="Felis G.E."/>
            <person name="de Vos W.M."/>
            <person name="Barrangou R."/>
            <person name="Klaenhammer T.R."/>
            <person name="Caufield P.W."/>
            <person name="Cui Y."/>
            <person name="Zhang H."/>
            <person name="O'Toole P.W."/>
        </authorList>
    </citation>
    <scope>NUCLEOTIDE SEQUENCE [LARGE SCALE GENOMIC DNA]</scope>
    <source>
        <strain evidence="2 3">DSM 20253</strain>
    </source>
</reference>
<keyword evidence="1" id="KW-0812">Transmembrane</keyword>
<name>A0A0R2CY17_9LACO</name>
<keyword evidence="1" id="KW-1133">Transmembrane helix</keyword>
<keyword evidence="3" id="KW-1185">Reference proteome</keyword>
<comment type="caution">
    <text evidence="2">The sequence shown here is derived from an EMBL/GenBank/DDBJ whole genome shotgun (WGS) entry which is preliminary data.</text>
</comment>
<dbReference type="AlphaFoldDB" id="A0A0R2CY17"/>
<dbReference type="PATRIC" id="fig|1423796.3.peg.911"/>
<dbReference type="Proteomes" id="UP000051638">
    <property type="component" value="Unassembled WGS sequence"/>
</dbReference>
<sequence>MADKRPIEQRVADHENRIEHIEDSMRDLKDDLSKGLQRVDESNRYLRNQNGEILREIIKRNNVAEQHDYTLKKMSKTNQIKMFTMIFGASGLAFALIELLLKFL</sequence>
<organism evidence="2 3">
    <name type="scientific">Loigolactobacillus rennini DSM 20253</name>
    <dbReference type="NCBI Taxonomy" id="1423796"/>
    <lineage>
        <taxon>Bacteria</taxon>
        <taxon>Bacillati</taxon>
        <taxon>Bacillota</taxon>
        <taxon>Bacilli</taxon>
        <taxon>Lactobacillales</taxon>
        <taxon>Lactobacillaceae</taxon>
        <taxon>Loigolactobacillus</taxon>
    </lineage>
</organism>
<dbReference type="EMBL" id="AYYI01000105">
    <property type="protein sequence ID" value="KRM92873.1"/>
    <property type="molecule type" value="Genomic_DNA"/>
</dbReference>
<evidence type="ECO:0000313" key="3">
    <source>
        <dbReference type="Proteomes" id="UP000051638"/>
    </source>
</evidence>
<proteinExistence type="predicted"/>
<feature type="transmembrane region" description="Helical" evidence="1">
    <location>
        <begin position="82"/>
        <end position="101"/>
    </location>
</feature>
<dbReference type="STRING" id="1423796.FC24_GL000890"/>
<dbReference type="RefSeq" id="WP_057874895.1">
    <property type="nucleotide sequence ID" value="NZ_AYYI01000105.1"/>
</dbReference>
<accession>A0A0R2CY17</accession>
<keyword evidence="1" id="KW-0472">Membrane</keyword>
<evidence type="ECO:0000256" key="1">
    <source>
        <dbReference type="SAM" id="Phobius"/>
    </source>
</evidence>
<evidence type="ECO:0000313" key="2">
    <source>
        <dbReference type="EMBL" id="KRM92873.1"/>
    </source>
</evidence>
<protein>
    <submittedName>
        <fullName evidence="2">Uncharacterized protein</fullName>
    </submittedName>
</protein>
<dbReference type="OrthoDB" id="2989911at2"/>